<dbReference type="EMBL" id="FNYV01000008">
    <property type="protein sequence ID" value="SEJ81605.1"/>
    <property type="molecule type" value="Genomic_DNA"/>
</dbReference>
<evidence type="ECO:0000313" key="3">
    <source>
        <dbReference type="Proteomes" id="UP000198707"/>
    </source>
</evidence>
<feature type="region of interest" description="Disordered" evidence="1">
    <location>
        <begin position="1"/>
        <end position="47"/>
    </location>
</feature>
<gene>
    <name evidence="2" type="ORF">SAMN05443287_10860</name>
</gene>
<sequence length="47" mass="5062">MASGNSPMKIGLVKRGQKVRSSPLMTAPPCGDRLRPIGGNGSRNRRR</sequence>
<dbReference type="AlphaFoldDB" id="A0A1H7C7L3"/>
<dbReference type="Proteomes" id="UP000198707">
    <property type="component" value="Unassembled WGS sequence"/>
</dbReference>
<evidence type="ECO:0000313" key="2">
    <source>
        <dbReference type="EMBL" id="SEJ81605.1"/>
    </source>
</evidence>
<protein>
    <submittedName>
        <fullName evidence="2">Uncharacterized protein</fullName>
    </submittedName>
</protein>
<dbReference type="STRING" id="1144548.SAMN05443287_10860"/>
<evidence type="ECO:0000256" key="1">
    <source>
        <dbReference type="SAM" id="MobiDB-lite"/>
    </source>
</evidence>
<proteinExistence type="predicted"/>
<keyword evidence="3" id="KW-1185">Reference proteome</keyword>
<name>A0A1H7C7L3_9ACTN</name>
<reference evidence="3" key="1">
    <citation type="submission" date="2016-10" db="EMBL/GenBank/DDBJ databases">
        <authorList>
            <person name="Varghese N."/>
            <person name="Submissions S."/>
        </authorList>
    </citation>
    <scope>NUCLEOTIDE SEQUENCE [LARGE SCALE GENOMIC DNA]</scope>
    <source>
        <strain evidence="3">CGMCC 4.7038</strain>
    </source>
</reference>
<organism evidence="2 3">
    <name type="scientific">Micromonospora phaseoli</name>
    <dbReference type="NCBI Taxonomy" id="1144548"/>
    <lineage>
        <taxon>Bacteria</taxon>
        <taxon>Bacillati</taxon>
        <taxon>Actinomycetota</taxon>
        <taxon>Actinomycetes</taxon>
        <taxon>Micromonosporales</taxon>
        <taxon>Micromonosporaceae</taxon>
        <taxon>Micromonospora</taxon>
    </lineage>
</organism>
<accession>A0A1H7C7L3</accession>